<evidence type="ECO:0000256" key="6">
    <source>
        <dbReference type="SAM" id="MobiDB-lite"/>
    </source>
</evidence>
<dbReference type="InterPro" id="IPR052337">
    <property type="entry name" value="SAT4-like"/>
</dbReference>
<feature type="transmembrane region" description="Helical" evidence="7">
    <location>
        <begin position="127"/>
        <end position="148"/>
    </location>
</feature>
<keyword evidence="4 7" id="KW-0472">Membrane</keyword>
<feature type="transmembrane region" description="Helical" evidence="7">
    <location>
        <begin position="17"/>
        <end position="36"/>
    </location>
</feature>
<feature type="transmembrane region" description="Helical" evidence="7">
    <location>
        <begin position="210"/>
        <end position="232"/>
    </location>
</feature>
<feature type="transmembrane region" description="Helical" evidence="7">
    <location>
        <begin position="95"/>
        <end position="118"/>
    </location>
</feature>
<keyword evidence="10" id="KW-1185">Reference proteome</keyword>
<protein>
    <recommendedName>
        <fullName evidence="8">Rhodopsin domain-containing protein</fullName>
    </recommendedName>
</protein>
<evidence type="ECO:0000256" key="1">
    <source>
        <dbReference type="ARBA" id="ARBA00004141"/>
    </source>
</evidence>
<dbReference type="GO" id="GO:0016020">
    <property type="term" value="C:membrane"/>
    <property type="evidence" value="ECO:0007669"/>
    <property type="project" value="UniProtKB-SubCell"/>
</dbReference>
<sequence>MSNPIPSAEYIGYRVEVFVGVFAALQIAAVALRFYARSLTSKASDLDDWLVFISLLGQMVAGGIAIGGVKQAAIGYHVSYVEQTNPEALTTFFKYLVAISAWYYVTVSISKVAICVLYRRLFPQRSVFIVLCITVGILVSTPLVGLIVDLAACRPFSANWASPEVQATQCIDKEALFVWSTFPNIVTDVVMLSLPLPIVWRLHASTHLKLALTFTFLIGSIGLVASIMRFLAFANNNSFVDATYAAVELVIWTIAEPRIYLISACLLMYRPLLERVSSKFKTGSLNRSKVSSTNPSGRSENHKHQGHGFGSGNASIALRSKISGGGKGGGFKQLPAADMQPEQQQPG</sequence>
<feature type="transmembrane region" description="Helical" evidence="7">
    <location>
        <begin position="48"/>
        <end position="69"/>
    </location>
</feature>
<dbReference type="Proteomes" id="UP001303473">
    <property type="component" value="Unassembled WGS sequence"/>
</dbReference>
<gene>
    <name evidence="9" type="ORF">QBC46DRAFT_362544</name>
</gene>
<dbReference type="Pfam" id="PF20684">
    <property type="entry name" value="Fung_rhodopsin"/>
    <property type="match status" value="1"/>
</dbReference>
<proteinExistence type="inferred from homology"/>
<keyword evidence="3 7" id="KW-1133">Transmembrane helix</keyword>
<accession>A0AAN6NCK0</accession>
<dbReference type="InterPro" id="IPR049326">
    <property type="entry name" value="Rhodopsin_dom_fungi"/>
</dbReference>
<dbReference type="EMBL" id="MU853773">
    <property type="protein sequence ID" value="KAK3942539.1"/>
    <property type="molecule type" value="Genomic_DNA"/>
</dbReference>
<name>A0AAN6NCK0_9PEZI</name>
<feature type="compositionally biased region" description="Polar residues" evidence="6">
    <location>
        <begin position="284"/>
        <end position="298"/>
    </location>
</feature>
<dbReference type="PANTHER" id="PTHR33048">
    <property type="entry name" value="PTH11-LIKE INTEGRAL MEMBRANE PROTEIN (AFU_ORTHOLOGUE AFUA_5G11245)"/>
    <property type="match status" value="1"/>
</dbReference>
<dbReference type="PANTHER" id="PTHR33048:SF47">
    <property type="entry name" value="INTEGRAL MEMBRANE PROTEIN-RELATED"/>
    <property type="match status" value="1"/>
</dbReference>
<evidence type="ECO:0000313" key="9">
    <source>
        <dbReference type="EMBL" id="KAK3942539.1"/>
    </source>
</evidence>
<evidence type="ECO:0000313" key="10">
    <source>
        <dbReference type="Proteomes" id="UP001303473"/>
    </source>
</evidence>
<feature type="region of interest" description="Disordered" evidence="6">
    <location>
        <begin position="284"/>
        <end position="347"/>
    </location>
</feature>
<evidence type="ECO:0000256" key="7">
    <source>
        <dbReference type="SAM" id="Phobius"/>
    </source>
</evidence>
<evidence type="ECO:0000256" key="5">
    <source>
        <dbReference type="ARBA" id="ARBA00038359"/>
    </source>
</evidence>
<comment type="caution">
    <text evidence="9">The sequence shown here is derived from an EMBL/GenBank/DDBJ whole genome shotgun (WGS) entry which is preliminary data.</text>
</comment>
<comment type="similarity">
    <text evidence="5">Belongs to the SAT4 family.</text>
</comment>
<keyword evidence="2 7" id="KW-0812">Transmembrane</keyword>
<evidence type="ECO:0000256" key="4">
    <source>
        <dbReference type="ARBA" id="ARBA00023136"/>
    </source>
</evidence>
<comment type="subcellular location">
    <subcellularLocation>
        <location evidence="1">Membrane</location>
        <topology evidence="1">Multi-pass membrane protein</topology>
    </subcellularLocation>
</comment>
<evidence type="ECO:0000256" key="3">
    <source>
        <dbReference type="ARBA" id="ARBA00022989"/>
    </source>
</evidence>
<feature type="domain" description="Rhodopsin" evidence="8">
    <location>
        <begin position="32"/>
        <end position="275"/>
    </location>
</feature>
<evidence type="ECO:0000256" key="2">
    <source>
        <dbReference type="ARBA" id="ARBA00022692"/>
    </source>
</evidence>
<organism evidence="9 10">
    <name type="scientific">Diplogelasinospora grovesii</name>
    <dbReference type="NCBI Taxonomy" id="303347"/>
    <lineage>
        <taxon>Eukaryota</taxon>
        <taxon>Fungi</taxon>
        <taxon>Dikarya</taxon>
        <taxon>Ascomycota</taxon>
        <taxon>Pezizomycotina</taxon>
        <taxon>Sordariomycetes</taxon>
        <taxon>Sordariomycetidae</taxon>
        <taxon>Sordariales</taxon>
        <taxon>Diplogelasinosporaceae</taxon>
        <taxon>Diplogelasinospora</taxon>
    </lineage>
</organism>
<dbReference type="AlphaFoldDB" id="A0AAN6NCK0"/>
<evidence type="ECO:0000259" key="8">
    <source>
        <dbReference type="Pfam" id="PF20684"/>
    </source>
</evidence>
<reference evidence="10" key="1">
    <citation type="journal article" date="2023" name="Mol. Phylogenet. Evol.">
        <title>Genome-scale phylogeny and comparative genomics of the fungal order Sordariales.</title>
        <authorList>
            <person name="Hensen N."/>
            <person name="Bonometti L."/>
            <person name="Westerberg I."/>
            <person name="Brannstrom I.O."/>
            <person name="Guillou S."/>
            <person name="Cros-Aarteil S."/>
            <person name="Calhoun S."/>
            <person name="Haridas S."/>
            <person name="Kuo A."/>
            <person name="Mondo S."/>
            <person name="Pangilinan J."/>
            <person name="Riley R."/>
            <person name="LaButti K."/>
            <person name="Andreopoulos B."/>
            <person name="Lipzen A."/>
            <person name="Chen C."/>
            <person name="Yan M."/>
            <person name="Daum C."/>
            <person name="Ng V."/>
            <person name="Clum A."/>
            <person name="Steindorff A."/>
            <person name="Ohm R.A."/>
            <person name="Martin F."/>
            <person name="Silar P."/>
            <person name="Natvig D.O."/>
            <person name="Lalanne C."/>
            <person name="Gautier V."/>
            <person name="Ament-Velasquez S.L."/>
            <person name="Kruys A."/>
            <person name="Hutchinson M.I."/>
            <person name="Powell A.J."/>
            <person name="Barry K."/>
            <person name="Miller A.N."/>
            <person name="Grigoriev I.V."/>
            <person name="Debuchy R."/>
            <person name="Gladieux P."/>
            <person name="Hiltunen Thoren M."/>
            <person name="Johannesson H."/>
        </authorList>
    </citation>
    <scope>NUCLEOTIDE SEQUENCE [LARGE SCALE GENOMIC DNA]</scope>
    <source>
        <strain evidence="10">CBS 340.73</strain>
    </source>
</reference>